<protein>
    <submittedName>
        <fullName evidence="2">NAD-glutamate dehydrogenase</fullName>
    </submittedName>
</protein>
<dbReference type="Pfam" id="PF05088">
    <property type="entry name" value="Bac_GDH_CD"/>
    <property type="match status" value="1"/>
</dbReference>
<feature type="domain" description="NAD-glutamate dehydrogenase catalytic" evidence="1">
    <location>
        <begin position="1"/>
        <end position="79"/>
    </location>
</feature>
<dbReference type="AlphaFoldDB" id="A0A6G3XDL6"/>
<comment type="caution">
    <text evidence="2">The sequence shown here is derived from an EMBL/GenBank/DDBJ whole genome shotgun (WGS) entry which is preliminary data.</text>
</comment>
<dbReference type="GO" id="GO:0004352">
    <property type="term" value="F:glutamate dehydrogenase (NAD+) activity"/>
    <property type="evidence" value="ECO:0007669"/>
    <property type="project" value="InterPro"/>
</dbReference>
<dbReference type="GO" id="GO:0006538">
    <property type="term" value="P:L-glutamate catabolic process"/>
    <property type="evidence" value="ECO:0007669"/>
    <property type="project" value="InterPro"/>
</dbReference>
<feature type="non-terminal residue" evidence="2">
    <location>
        <position position="79"/>
    </location>
</feature>
<dbReference type="PANTHER" id="PTHR43403">
    <property type="entry name" value="NAD-SPECIFIC GLUTAMATE DEHYDROGENASE"/>
    <property type="match status" value="1"/>
</dbReference>
<dbReference type="GO" id="GO:0004069">
    <property type="term" value="F:L-aspartate:2-oxoglutarate aminotransferase activity"/>
    <property type="evidence" value="ECO:0007669"/>
    <property type="project" value="InterPro"/>
</dbReference>
<evidence type="ECO:0000259" key="1">
    <source>
        <dbReference type="Pfam" id="PF05088"/>
    </source>
</evidence>
<gene>
    <name evidence="2" type="ORF">G3M58_55660</name>
</gene>
<name>A0A6G3XDL6_9ACTN</name>
<sequence length="79" mass="8997">VASLDEDRILRSFLTVIKATLRTNFFQHTEDGTPHSYVSMKFDPQAIPDLPAPRPAFEIWVYSPRVEGVHLRFGKVARG</sequence>
<dbReference type="InterPro" id="IPR007780">
    <property type="entry name" value="NAD_Glu_DH_bac"/>
</dbReference>
<proteinExistence type="predicted"/>
<dbReference type="InterPro" id="IPR028971">
    <property type="entry name" value="NAD-GDH_cat"/>
</dbReference>
<organism evidence="2">
    <name type="scientific">Streptomyces sp. SID7499</name>
    <dbReference type="NCBI Taxonomy" id="2706086"/>
    <lineage>
        <taxon>Bacteria</taxon>
        <taxon>Bacillati</taxon>
        <taxon>Actinomycetota</taxon>
        <taxon>Actinomycetes</taxon>
        <taxon>Kitasatosporales</taxon>
        <taxon>Streptomycetaceae</taxon>
        <taxon>Streptomyces</taxon>
    </lineage>
</organism>
<evidence type="ECO:0000313" key="2">
    <source>
        <dbReference type="EMBL" id="NEE15692.1"/>
    </source>
</evidence>
<dbReference type="PANTHER" id="PTHR43403:SF1">
    <property type="entry name" value="NAD-SPECIFIC GLUTAMATE DEHYDROGENASE"/>
    <property type="match status" value="1"/>
</dbReference>
<accession>A0A6G3XDL6</accession>
<dbReference type="EMBL" id="JAAGMN010005815">
    <property type="protein sequence ID" value="NEE15692.1"/>
    <property type="molecule type" value="Genomic_DNA"/>
</dbReference>
<reference evidence="2" key="1">
    <citation type="submission" date="2020-01" db="EMBL/GenBank/DDBJ databases">
        <title>Insect and environment-associated Actinomycetes.</title>
        <authorList>
            <person name="Currrie C."/>
            <person name="Chevrette M."/>
            <person name="Carlson C."/>
            <person name="Stubbendieck R."/>
            <person name="Wendt-Pienkowski E."/>
        </authorList>
    </citation>
    <scope>NUCLEOTIDE SEQUENCE</scope>
    <source>
        <strain evidence="2">SID7499</strain>
    </source>
</reference>
<feature type="non-terminal residue" evidence="2">
    <location>
        <position position="1"/>
    </location>
</feature>